<dbReference type="Proteomes" id="UP001205105">
    <property type="component" value="Unassembled WGS sequence"/>
</dbReference>
<dbReference type="Gene3D" id="3.30.200.20">
    <property type="entry name" value="Phosphorylase Kinase, domain 1"/>
    <property type="match status" value="1"/>
</dbReference>
<dbReference type="GO" id="GO:0005524">
    <property type="term" value="F:ATP binding"/>
    <property type="evidence" value="ECO:0007669"/>
    <property type="project" value="UniProtKB-UniRule"/>
</dbReference>
<dbReference type="CDD" id="cd13999">
    <property type="entry name" value="STKc_MAP3K-like"/>
    <property type="match status" value="1"/>
</dbReference>
<dbReference type="InterPro" id="IPR051681">
    <property type="entry name" value="Ser/Thr_Kinases-Pseudokinases"/>
</dbReference>
<protein>
    <submittedName>
        <fullName evidence="12">Uncharacterized protein</fullName>
    </submittedName>
</protein>
<gene>
    <name evidence="12" type="ORF">COHA_004978</name>
</gene>
<keyword evidence="5 7" id="KW-0067">ATP-binding</keyword>
<feature type="domain" description="Protein kinase" evidence="10">
    <location>
        <begin position="338"/>
        <end position="611"/>
    </location>
</feature>
<feature type="compositionally biased region" description="Low complexity" evidence="8">
    <location>
        <begin position="300"/>
        <end position="315"/>
    </location>
</feature>
<evidence type="ECO:0000256" key="9">
    <source>
        <dbReference type="SAM" id="Phobius"/>
    </source>
</evidence>
<evidence type="ECO:0000259" key="10">
    <source>
        <dbReference type="PROSITE" id="PS50011"/>
    </source>
</evidence>
<comment type="caution">
    <text evidence="12">The sequence shown here is derived from an EMBL/GenBank/DDBJ whole genome shotgun (WGS) entry which is preliminary data.</text>
</comment>
<dbReference type="PROSITE" id="PS50012">
    <property type="entry name" value="RCC1_3"/>
    <property type="match status" value="2"/>
</dbReference>
<evidence type="ECO:0000313" key="13">
    <source>
        <dbReference type="Proteomes" id="UP001205105"/>
    </source>
</evidence>
<dbReference type="Gene3D" id="2.130.10.30">
    <property type="entry name" value="Regulator of chromosome condensation 1/beta-lactamase-inhibitor protein II"/>
    <property type="match status" value="1"/>
</dbReference>
<feature type="region of interest" description="Disordered" evidence="8">
    <location>
        <begin position="300"/>
        <end position="323"/>
    </location>
</feature>
<evidence type="ECO:0000256" key="6">
    <source>
        <dbReference type="PROSITE-ProRule" id="PRU00235"/>
    </source>
</evidence>
<dbReference type="InterPro" id="IPR008271">
    <property type="entry name" value="Ser/Thr_kinase_AS"/>
</dbReference>
<keyword evidence="9" id="KW-0472">Membrane</keyword>
<dbReference type="Pfam" id="PF07714">
    <property type="entry name" value="PK_Tyr_Ser-Thr"/>
    <property type="match status" value="1"/>
</dbReference>
<feature type="domain" description="GH16" evidence="11">
    <location>
        <begin position="572"/>
        <end position="872"/>
    </location>
</feature>
<reference evidence="12" key="1">
    <citation type="submission" date="2020-11" db="EMBL/GenBank/DDBJ databases">
        <title>Chlorella ohadii genome sequencing and assembly.</title>
        <authorList>
            <person name="Murik O."/>
            <person name="Treves H."/>
            <person name="Kedem I."/>
            <person name="Shotland Y."/>
            <person name="Kaplan A."/>
        </authorList>
    </citation>
    <scope>NUCLEOTIDE SEQUENCE</scope>
    <source>
        <strain evidence="12">1</strain>
    </source>
</reference>
<dbReference type="PROSITE" id="PS51762">
    <property type="entry name" value="GH16_2"/>
    <property type="match status" value="1"/>
</dbReference>
<feature type="region of interest" description="Disordered" evidence="8">
    <location>
        <begin position="142"/>
        <end position="179"/>
    </location>
</feature>
<evidence type="ECO:0000313" key="12">
    <source>
        <dbReference type="EMBL" id="KAI7841360.1"/>
    </source>
</evidence>
<keyword evidence="2" id="KW-0808">Transferase</keyword>
<feature type="binding site" evidence="7">
    <location>
        <position position="365"/>
    </location>
    <ligand>
        <name>ATP</name>
        <dbReference type="ChEBI" id="CHEBI:30616"/>
    </ligand>
</feature>
<dbReference type="Gene3D" id="1.10.510.10">
    <property type="entry name" value="Transferase(Phosphotransferase) domain 1"/>
    <property type="match status" value="1"/>
</dbReference>
<name>A0AAD5DP16_9CHLO</name>
<dbReference type="SMART" id="SM00220">
    <property type="entry name" value="S_TKc"/>
    <property type="match status" value="1"/>
</dbReference>
<dbReference type="EMBL" id="JADXDR010000064">
    <property type="protein sequence ID" value="KAI7841360.1"/>
    <property type="molecule type" value="Genomic_DNA"/>
</dbReference>
<proteinExistence type="predicted"/>
<dbReference type="InterPro" id="IPR000757">
    <property type="entry name" value="Beta-glucanase-like"/>
</dbReference>
<evidence type="ECO:0000256" key="7">
    <source>
        <dbReference type="PROSITE-ProRule" id="PRU10141"/>
    </source>
</evidence>
<dbReference type="InterPro" id="IPR011009">
    <property type="entry name" value="Kinase-like_dom_sf"/>
</dbReference>
<dbReference type="CDD" id="cd08023">
    <property type="entry name" value="GH16_laminarinase_like"/>
    <property type="match status" value="1"/>
</dbReference>
<dbReference type="InterPro" id="IPR001245">
    <property type="entry name" value="Ser-Thr/Tyr_kinase_cat_dom"/>
</dbReference>
<evidence type="ECO:0000256" key="5">
    <source>
        <dbReference type="ARBA" id="ARBA00022840"/>
    </source>
</evidence>
<dbReference type="GO" id="GO:0005975">
    <property type="term" value="P:carbohydrate metabolic process"/>
    <property type="evidence" value="ECO:0007669"/>
    <property type="project" value="InterPro"/>
</dbReference>
<dbReference type="InterPro" id="IPR013320">
    <property type="entry name" value="ConA-like_dom_sf"/>
</dbReference>
<keyword evidence="9" id="KW-0812">Transmembrane</keyword>
<dbReference type="InterPro" id="IPR000408">
    <property type="entry name" value="Reg_chr_condens"/>
</dbReference>
<dbReference type="InterPro" id="IPR000719">
    <property type="entry name" value="Prot_kinase_dom"/>
</dbReference>
<organism evidence="12 13">
    <name type="scientific">Chlorella ohadii</name>
    <dbReference type="NCBI Taxonomy" id="2649997"/>
    <lineage>
        <taxon>Eukaryota</taxon>
        <taxon>Viridiplantae</taxon>
        <taxon>Chlorophyta</taxon>
        <taxon>core chlorophytes</taxon>
        <taxon>Trebouxiophyceae</taxon>
        <taxon>Chlorellales</taxon>
        <taxon>Chlorellaceae</taxon>
        <taxon>Chlorella clade</taxon>
        <taxon>Chlorella</taxon>
    </lineage>
</organism>
<dbReference type="SUPFAM" id="SSF50985">
    <property type="entry name" value="RCC1/BLIP-II"/>
    <property type="match status" value="1"/>
</dbReference>
<dbReference type="SUPFAM" id="SSF56112">
    <property type="entry name" value="Protein kinase-like (PK-like)"/>
    <property type="match status" value="1"/>
</dbReference>
<dbReference type="Gene3D" id="2.60.120.200">
    <property type="match status" value="1"/>
</dbReference>
<dbReference type="InterPro" id="IPR009091">
    <property type="entry name" value="RCC1/BLIP-II"/>
</dbReference>
<feature type="repeat" description="RCC1" evidence="6">
    <location>
        <begin position="33"/>
        <end position="85"/>
    </location>
</feature>
<evidence type="ECO:0000256" key="2">
    <source>
        <dbReference type="ARBA" id="ARBA00022679"/>
    </source>
</evidence>
<keyword evidence="4" id="KW-0418">Kinase</keyword>
<accession>A0AAD5DP16</accession>
<dbReference type="SUPFAM" id="SSF49899">
    <property type="entry name" value="Concanavalin A-like lectins/glucanases"/>
    <property type="match status" value="1"/>
</dbReference>
<dbReference type="Pfam" id="PF00722">
    <property type="entry name" value="Glyco_hydro_16"/>
    <property type="match status" value="1"/>
</dbReference>
<dbReference type="PANTHER" id="PTHR44329">
    <property type="entry name" value="SERINE/THREONINE-PROTEIN KINASE TNNI3K-RELATED"/>
    <property type="match status" value="1"/>
</dbReference>
<feature type="transmembrane region" description="Helical" evidence="9">
    <location>
        <begin position="184"/>
        <end position="206"/>
    </location>
</feature>
<evidence type="ECO:0000256" key="8">
    <source>
        <dbReference type="SAM" id="MobiDB-lite"/>
    </source>
</evidence>
<evidence type="ECO:0000256" key="1">
    <source>
        <dbReference type="ARBA" id="ARBA00022527"/>
    </source>
</evidence>
<keyword evidence="13" id="KW-1185">Reference proteome</keyword>
<evidence type="ECO:0000259" key="11">
    <source>
        <dbReference type="PROSITE" id="PS51762"/>
    </source>
</evidence>
<keyword evidence="9" id="KW-1133">Transmembrane helix</keyword>
<feature type="repeat" description="RCC1" evidence="6">
    <location>
        <begin position="86"/>
        <end position="143"/>
    </location>
</feature>
<sequence length="872" mass="91833">MSSQPVLVAGEQKFAAITAGSLHTCGISTDYGSPMYCWGSDSNGQLGLGGSDNPTSSNVPRPVVGRNEFVGVSAGGAHTCAIDKVASAWCWGDGEQGQLGTGKKGRVSTYEDYSSTIPVTVAGDIPFYTISAGAAHTCGISPKAATAASPSPPAVVQPVSPVPGSPAPPSPAPSTSTSSSSVPIGAIVGGVVGGLAVLAVLAFLAVRFKRGWPRNQAPVLPEVADKSPTGSFDPAAPATGAMDSFLKPGFKDSSPFPLTPLAPGELPYSYISSASSRPFNPNSDPTLQYIASYIASRPPSSAATPSSPQPASVTSGTSSGEQPLSSDTAMWLVQWKDLAIQDAVGRGSFGCVYRAMWQETPVAVKVLFNKATSHQPSSLDLPDETMHELQAEAAVMIRMRHPNIVQFMGLCLLPPALITEYCARGSLYDCLCAANGSPAAAAQLTWPRRLAMAVDAATGLVYLHGRNIVHRDVKSPNYLVDENWRVKASDFNLSRILESEGAGASTGGGATNPNWLAPELMRGGRATAASDVFSFGVVLWELMTWKLPWGGSGLSPFQVGAKVVRGERLAIPPKQALPGPDSAVFEGLDAFCQLIKDCWAQPAAAGPMPFIVPDGAVKLWSDDFDAPRYNVNSTLWARVTGKPDWQLQTFTSDASNLAVANSVAYINAIKQGGKYTSARIRSRASWYPGMKLADGRTLRSVHIQVRAQVPSPGQGLLASCLLEPVSNKYGAWPASGEIGVANLMNGMKSLEQGIHFGGAYPSNKHAEVWTPQANDQPYSGGFHTFAVDWTADTITTYMDGSVTGKFRSKRTDATNGWWSAGARSNLRAPFDQPFALSLFVAVGDPWSGPPATYTQFPATLAVDFVRVWGVPA</sequence>
<keyword evidence="3 7" id="KW-0547">Nucleotide-binding</keyword>
<dbReference type="PROSITE" id="PS00108">
    <property type="entry name" value="PROTEIN_KINASE_ST"/>
    <property type="match status" value="1"/>
</dbReference>
<dbReference type="PROSITE" id="PS00107">
    <property type="entry name" value="PROTEIN_KINASE_ATP"/>
    <property type="match status" value="1"/>
</dbReference>
<dbReference type="GO" id="GO:0004674">
    <property type="term" value="F:protein serine/threonine kinase activity"/>
    <property type="evidence" value="ECO:0007669"/>
    <property type="project" value="UniProtKB-KW"/>
</dbReference>
<feature type="compositionally biased region" description="Pro residues" evidence="8">
    <location>
        <begin position="150"/>
        <end position="172"/>
    </location>
</feature>
<dbReference type="Pfam" id="PF00415">
    <property type="entry name" value="RCC1"/>
    <property type="match status" value="2"/>
</dbReference>
<evidence type="ECO:0000256" key="3">
    <source>
        <dbReference type="ARBA" id="ARBA00022741"/>
    </source>
</evidence>
<dbReference type="PROSITE" id="PS50011">
    <property type="entry name" value="PROTEIN_KINASE_DOM"/>
    <property type="match status" value="1"/>
</dbReference>
<dbReference type="AlphaFoldDB" id="A0AAD5DP16"/>
<evidence type="ECO:0000256" key="4">
    <source>
        <dbReference type="ARBA" id="ARBA00022777"/>
    </source>
</evidence>
<keyword evidence="1" id="KW-0723">Serine/threonine-protein kinase</keyword>
<dbReference type="InterPro" id="IPR017441">
    <property type="entry name" value="Protein_kinase_ATP_BS"/>
</dbReference>
<dbReference type="GO" id="GO:0004553">
    <property type="term" value="F:hydrolase activity, hydrolyzing O-glycosyl compounds"/>
    <property type="evidence" value="ECO:0007669"/>
    <property type="project" value="InterPro"/>
</dbReference>